<gene>
    <name evidence="1" type="ORF">Amon01_000823000</name>
</gene>
<name>A0A9W7DJE7_AMBMO</name>
<evidence type="ECO:0000313" key="2">
    <source>
        <dbReference type="Proteomes" id="UP001165063"/>
    </source>
</evidence>
<keyword evidence="2" id="KW-1185">Reference proteome</keyword>
<dbReference type="EMBL" id="BSXU01007006">
    <property type="protein sequence ID" value="GMG56163.1"/>
    <property type="molecule type" value="Genomic_DNA"/>
</dbReference>
<organism evidence="1 2">
    <name type="scientific">Ambrosiozyma monospora</name>
    <name type="common">Yeast</name>
    <name type="synonym">Endomycopsis monosporus</name>
    <dbReference type="NCBI Taxonomy" id="43982"/>
    <lineage>
        <taxon>Eukaryota</taxon>
        <taxon>Fungi</taxon>
        <taxon>Dikarya</taxon>
        <taxon>Ascomycota</taxon>
        <taxon>Saccharomycotina</taxon>
        <taxon>Pichiomycetes</taxon>
        <taxon>Pichiales</taxon>
        <taxon>Pichiaceae</taxon>
        <taxon>Ambrosiozyma</taxon>
    </lineage>
</organism>
<accession>A0A9W7DJE7</accession>
<dbReference type="Proteomes" id="UP001165063">
    <property type="component" value="Unassembled WGS sequence"/>
</dbReference>
<evidence type="ECO:0000313" key="1">
    <source>
        <dbReference type="EMBL" id="GMG56163.1"/>
    </source>
</evidence>
<reference evidence="1" key="1">
    <citation type="submission" date="2023-04" db="EMBL/GenBank/DDBJ databases">
        <title>Ambrosiozyma monospora NBRC 1965.</title>
        <authorList>
            <person name="Ichikawa N."/>
            <person name="Sato H."/>
            <person name="Tonouchi N."/>
        </authorList>
    </citation>
    <scope>NUCLEOTIDE SEQUENCE</scope>
    <source>
        <strain evidence="1">NBRC 1965</strain>
    </source>
</reference>
<sequence>MNRSHINPELSTKRSSNVHFVQHLSQHNCNRQAFKEIQRSEIEKVLPKPKNKFVIARSVISKVIKKESKLTKLEDISKVASIIWKKKRNSTFDKYFSYLAKKDEEFNNRSYKDLAKRNTKIIQSSHTTLLWSNNYNNTSSKICKSKQTKQFKFKNFRNHTSNGVSKFESNCSRDSQKKESFTYSKKSIDPFTNLEIEDVFILE</sequence>
<protein>
    <submittedName>
        <fullName evidence="1">Unnamed protein product</fullName>
    </submittedName>
</protein>
<proteinExistence type="predicted"/>
<dbReference type="OrthoDB" id="10668733at2759"/>
<dbReference type="AlphaFoldDB" id="A0A9W7DJE7"/>
<comment type="caution">
    <text evidence="1">The sequence shown here is derived from an EMBL/GenBank/DDBJ whole genome shotgun (WGS) entry which is preliminary data.</text>
</comment>